<proteinExistence type="predicted"/>
<sequence length="27" mass="3283">MLRRQTDKQIELEMVSIDQLMPEDHLL</sequence>
<comment type="caution">
    <text evidence="1">The sequence shown here is derived from an EMBL/GenBank/DDBJ whole genome shotgun (WGS) entry which is preliminary data.</text>
</comment>
<evidence type="ECO:0008006" key="4">
    <source>
        <dbReference type="Google" id="ProtNLM"/>
    </source>
</evidence>
<dbReference type="EMBL" id="JAFBCV010000001">
    <property type="protein sequence ID" value="MBM7837478.1"/>
    <property type="molecule type" value="Genomic_DNA"/>
</dbReference>
<dbReference type="Proteomes" id="UP001179280">
    <property type="component" value="Unassembled WGS sequence"/>
</dbReference>
<protein>
    <recommendedName>
        <fullName evidence="4">Transposase</fullName>
    </recommendedName>
</protein>
<gene>
    <name evidence="1" type="ORF">JOC54_000709</name>
    <name evidence="2" type="ORF">JOC54_001106</name>
</gene>
<evidence type="ECO:0000313" key="1">
    <source>
        <dbReference type="EMBL" id="MBM7837478.1"/>
    </source>
</evidence>
<organism evidence="1 3">
    <name type="scientific">Shouchella xiaoxiensis</name>
    <dbReference type="NCBI Taxonomy" id="766895"/>
    <lineage>
        <taxon>Bacteria</taxon>
        <taxon>Bacillati</taxon>
        <taxon>Bacillota</taxon>
        <taxon>Bacilli</taxon>
        <taxon>Bacillales</taxon>
        <taxon>Bacillaceae</taxon>
        <taxon>Shouchella</taxon>
    </lineage>
</organism>
<keyword evidence="3" id="KW-1185">Reference proteome</keyword>
<evidence type="ECO:0000313" key="3">
    <source>
        <dbReference type="Proteomes" id="UP001179280"/>
    </source>
</evidence>
<feature type="non-terminal residue" evidence="1">
    <location>
        <position position="27"/>
    </location>
</feature>
<dbReference type="EMBL" id="JAFBCV010000002">
    <property type="protein sequence ID" value="MBM7837875.1"/>
    <property type="molecule type" value="Genomic_DNA"/>
</dbReference>
<accession>A0ABS2SPN8</accession>
<name>A0ABS2SPN8_9BACI</name>
<evidence type="ECO:0000313" key="2">
    <source>
        <dbReference type="EMBL" id="MBM7837875.1"/>
    </source>
</evidence>
<reference evidence="1" key="1">
    <citation type="submission" date="2021-01" db="EMBL/GenBank/DDBJ databases">
        <title>Genomic Encyclopedia of Type Strains, Phase IV (KMG-IV): sequencing the most valuable type-strain genomes for metagenomic binning, comparative biology and taxonomic classification.</title>
        <authorList>
            <person name="Goeker M."/>
        </authorList>
    </citation>
    <scope>NUCLEOTIDE SEQUENCE</scope>
    <source>
        <strain evidence="1">DSM 21943</strain>
    </source>
</reference>